<feature type="compositionally biased region" description="Acidic residues" evidence="1">
    <location>
        <begin position="275"/>
        <end position="288"/>
    </location>
</feature>
<evidence type="ECO:0000313" key="3">
    <source>
        <dbReference type="Proteomes" id="UP000239156"/>
    </source>
</evidence>
<keyword evidence="3" id="KW-1185">Reference proteome</keyword>
<gene>
    <name evidence="2" type="ORF">PSTT_08420</name>
</gene>
<comment type="caution">
    <text evidence="2">The sequence shown here is derived from an EMBL/GenBank/DDBJ whole genome shotgun (WGS) entry which is preliminary data.</text>
</comment>
<feature type="region of interest" description="Disordered" evidence="1">
    <location>
        <begin position="216"/>
        <end position="235"/>
    </location>
</feature>
<evidence type="ECO:0000256" key="1">
    <source>
        <dbReference type="SAM" id="MobiDB-lite"/>
    </source>
</evidence>
<sequence length="318" mass="34907">MSDKNTKPTTRPLTCRGDWELLEDSVSHIKLGQQYGRITTRSFYSSHTNDPVDYEVNLSTNSSMLNMLDEKYIYSIPGKIIIPNSKCQPTMTYFHERVTKICSKSHRIDDSTNKTTVAGIGWVLSANKVKPGNDEHEKGSLILIVSHSDWDPVERVVTPFNVKYILPASPRLVNAHKLVGVGRDFLFDGFLAGRDLEENMAIVEVVSLALITPAQGGPGGQFQRGTPNPSPDARGRRLITYSGIEEPQASTSNTTLDDGIVQESTNTADVAGAETLDEPFVEDDEVSGDDLPLSSTPLGKRKGKKPANSEAAKKKKEF</sequence>
<accession>A0A2S4VCK9</accession>
<reference evidence="2" key="1">
    <citation type="submission" date="2017-12" db="EMBL/GenBank/DDBJ databases">
        <title>Gene loss provides genomic basis for host adaptation in cereal stripe rust fungi.</title>
        <authorList>
            <person name="Xia C."/>
        </authorList>
    </citation>
    <scope>NUCLEOTIDE SEQUENCE [LARGE SCALE GENOMIC DNA]</scope>
    <source>
        <strain evidence="2">93-210</strain>
    </source>
</reference>
<feature type="region of interest" description="Disordered" evidence="1">
    <location>
        <begin position="269"/>
        <end position="318"/>
    </location>
</feature>
<feature type="compositionally biased region" description="Polar residues" evidence="1">
    <location>
        <begin position="248"/>
        <end position="261"/>
    </location>
</feature>
<name>A0A2S4VCK9_9BASI</name>
<dbReference type="Proteomes" id="UP000239156">
    <property type="component" value="Unassembled WGS sequence"/>
</dbReference>
<dbReference type="VEuPathDB" id="FungiDB:PSTT_08420"/>
<proteinExistence type="predicted"/>
<feature type="region of interest" description="Disordered" evidence="1">
    <location>
        <begin position="242"/>
        <end position="261"/>
    </location>
</feature>
<organism evidence="2 3">
    <name type="scientific">Puccinia striiformis</name>
    <dbReference type="NCBI Taxonomy" id="27350"/>
    <lineage>
        <taxon>Eukaryota</taxon>
        <taxon>Fungi</taxon>
        <taxon>Dikarya</taxon>
        <taxon>Basidiomycota</taxon>
        <taxon>Pucciniomycotina</taxon>
        <taxon>Pucciniomycetes</taxon>
        <taxon>Pucciniales</taxon>
        <taxon>Pucciniaceae</taxon>
        <taxon>Puccinia</taxon>
    </lineage>
</organism>
<dbReference type="EMBL" id="PKSL01000077">
    <property type="protein sequence ID" value="POW07205.1"/>
    <property type="molecule type" value="Genomic_DNA"/>
</dbReference>
<dbReference type="AlphaFoldDB" id="A0A2S4VCK9"/>
<dbReference type="VEuPathDB" id="FungiDB:PSHT_11280"/>
<protein>
    <submittedName>
        <fullName evidence="2">Uncharacterized protein</fullName>
    </submittedName>
</protein>
<evidence type="ECO:0000313" key="2">
    <source>
        <dbReference type="EMBL" id="POW07205.1"/>
    </source>
</evidence>